<organism evidence="2 3">
    <name type="scientific">Dendrothele bispora (strain CBS 962.96)</name>
    <dbReference type="NCBI Taxonomy" id="1314807"/>
    <lineage>
        <taxon>Eukaryota</taxon>
        <taxon>Fungi</taxon>
        <taxon>Dikarya</taxon>
        <taxon>Basidiomycota</taxon>
        <taxon>Agaricomycotina</taxon>
        <taxon>Agaricomycetes</taxon>
        <taxon>Agaricomycetidae</taxon>
        <taxon>Agaricales</taxon>
        <taxon>Agaricales incertae sedis</taxon>
        <taxon>Dendrothele</taxon>
    </lineage>
</organism>
<dbReference type="EMBL" id="ML179516">
    <property type="protein sequence ID" value="THU86045.1"/>
    <property type="molecule type" value="Genomic_DNA"/>
</dbReference>
<dbReference type="OrthoDB" id="2019572at2759"/>
<feature type="domain" description="Galactose oxidase-like Early set" evidence="1">
    <location>
        <begin position="5"/>
        <end position="85"/>
    </location>
</feature>
<evidence type="ECO:0000313" key="2">
    <source>
        <dbReference type="EMBL" id="THU86045.1"/>
    </source>
</evidence>
<dbReference type="SUPFAM" id="SSF81296">
    <property type="entry name" value="E set domains"/>
    <property type="match status" value="1"/>
</dbReference>
<evidence type="ECO:0000313" key="3">
    <source>
        <dbReference type="Proteomes" id="UP000297245"/>
    </source>
</evidence>
<dbReference type="AlphaFoldDB" id="A0A4V4HD77"/>
<evidence type="ECO:0000259" key="1">
    <source>
        <dbReference type="Pfam" id="PF09118"/>
    </source>
</evidence>
<keyword evidence="3" id="KW-1185">Reference proteome</keyword>
<accession>A0A4V4HD77</accession>
<gene>
    <name evidence="2" type="ORF">K435DRAFT_684472</name>
</gene>
<sequence>MEHTRPTYTGLPATFDYNSTITLNVDIDQAAQNVSVVIMDFGFTTHGVHIDQRSLTMTGPLPPTIYPLGPTYVFVLMDGVPSFGHKTLIGTGAQPPLDEGALNK</sequence>
<dbReference type="InterPro" id="IPR014756">
    <property type="entry name" value="Ig_E-set"/>
</dbReference>
<name>A0A4V4HD77_DENBC</name>
<dbReference type="Proteomes" id="UP000297245">
    <property type="component" value="Unassembled WGS sequence"/>
</dbReference>
<dbReference type="InterPro" id="IPR013783">
    <property type="entry name" value="Ig-like_fold"/>
</dbReference>
<proteinExistence type="predicted"/>
<dbReference type="Gene3D" id="2.60.40.10">
    <property type="entry name" value="Immunoglobulins"/>
    <property type="match status" value="1"/>
</dbReference>
<dbReference type="InterPro" id="IPR015202">
    <property type="entry name" value="GO-like_E_set"/>
</dbReference>
<dbReference type="Pfam" id="PF09118">
    <property type="entry name" value="GO-like_E_set"/>
    <property type="match status" value="1"/>
</dbReference>
<reference evidence="2 3" key="1">
    <citation type="journal article" date="2019" name="Nat. Ecol. Evol.">
        <title>Megaphylogeny resolves global patterns of mushroom evolution.</title>
        <authorList>
            <person name="Varga T."/>
            <person name="Krizsan K."/>
            <person name="Foldi C."/>
            <person name="Dima B."/>
            <person name="Sanchez-Garcia M."/>
            <person name="Sanchez-Ramirez S."/>
            <person name="Szollosi G.J."/>
            <person name="Szarkandi J.G."/>
            <person name="Papp V."/>
            <person name="Albert L."/>
            <person name="Andreopoulos W."/>
            <person name="Angelini C."/>
            <person name="Antonin V."/>
            <person name="Barry K.W."/>
            <person name="Bougher N.L."/>
            <person name="Buchanan P."/>
            <person name="Buyck B."/>
            <person name="Bense V."/>
            <person name="Catcheside P."/>
            <person name="Chovatia M."/>
            <person name="Cooper J."/>
            <person name="Damon W."/>
            <person name="Desjardin D."/>
            <person name="Finy P."/>
            <person name="Geml J."/>
            <person name="Haridas S."/>
            <person name="Hughes K."/>
            <person name="Justo A."/>
            <person name="Karasinski D."/>
            <person name="Kautmanova I."/>
            <person name="Kiss B."/>
            <person name="Kocsube S."/>
            <person name="Kotiranta H."/>
            <person name="LaButti K.M."/>
            <person name="Lechner B.E."/>
            <person name="Liimatainen K."/>
            <person name="Lipzen A."/>
            <person name="Lukacs Z."/>
            <person name="Mihaltcheva S."/>
            <person name="Morgado L.N."/>
            <person name="Niskanen T."/>
            <person name="Noordeloos M.E."/>
            <person name="Ohm R.A."/>
            <person name="Ortiz-Santana B."/>
            <person name="Ovrebo C."/>
            <person name="Racz N."/>
            <person name="Riley R."/>
            <person name="Savchenko A."/>
            <person name="Shiryaev A."/>
            <person name="Soop K."/>
            <person name="Spirin V."/>
            <person name="Szebenyi C."/>
            <person name="Tomsovsky M."/>
            <person name="Tulloss R.E."/>
            <person name="Uehling J."/>
            <person name="Grigoriev I.V."/>
            <person name="Vagvolgyi C."/>
            <person name="Papp T."/>
            <person name="Martin F.M."/>
            <person name="Miettinen O."/>
            <person name="Hibbett D.S."/>
            <person name="Nagy L.G."/>
        </authorList>
    </citation>
    <scope>NUCLEOTIDE SEQUENCE [LARGE SCALE GENOMIC DNA]</scope>
    <source>
        <strain evidence="2 3">CBS 962.96</strain>
    </source>
</reference>
<protein>
    <recommendedName>
        <fullName evidence="1">Galactose oxidase-like Early set domain-containing protein</fullName>
    </recommendedName>
</protein>